<accession>A0A1K1RXK0</accession>
<dbReference type="InterPro" id="IPR046232">
    <property type="entry name" value="DUF6265"/>
</dbReference>
<evidence type="ECO:0000313" key="5">
    <source>
        <dbReference type="Proteomes" id="UP000183788"/>
    </source>
</evidence>
<keyword evidence="6" id="KW-1185">Reference proteome</keyword>
<protein>
    <submittedName>
        <fullName evidence="4">DUF6265 family protein</fullName>
    </submittedName>
</protein>
<dbReference type="Proteomes" id="UP001326715">
    <property type="component" value="Chromosome"/>
</dbReference>
<dbReference type="Proteomes" id="UP000183788">
    <property type="component" value="Unassembled WGS sequence"/>
</dbReference>
<dbReference type="EMBL" id="FPIZ01000015">
    <property type="protein sequence ID" value="SFW76682.1"/>
    <property type="molecule type" value="Genomic_DNA"/>
</dbReference>
<evidence type="ECO:0000256" key="1">
    <source>
        <dbReference type="SAM" id="SignalP"/>
    </source>
</evidence>
<evidence type="ECO:0000313" key="3">
    <source>
        <dbReference type="EMBL" id="SFW76682.1"/>
    </source>
</evidence>
<keyword evidence="1" id="KW-0732">Signal</keyword>
<reference evidence="4 6" key="2">
    <citation type="submission" date="2023-11" db="EMBL/GenBank/DDBJ databases">
        <title>MicrobeMod: A computational toolkit for identifying prokaryotic methylation and restriction-modification with nanopore sequencing.</title>
        <authorList>
            <person name="Crits-Christoph A."/>
            <person name="Kang S.C."/>
            <person name="Lee H."/>
            <person name="Ostrov N."/>
        </authorList>
    </citation>
    <scope>NUCLEOTIDE SEQUENCE [LARGE SCALE GENOMIC DNA]</scope>
    <source>
        <strain evidence="4 6">ATCC 23090</strain>
    </source>
</reference>
<organism evidence="3 5">
    <name type="scientific">Chitinophaga sancti</name>
    <dbReference type="NCBI Taxonomy" id="1004"/>
    <lineage>
        <taxon>Bacteria</taxon>
        <taxon>Pseudomonadati</taxon>
        <taxon>Bacteroidota</taxon>
        <taxon>Chitinophagia</taxon>
        <taxon>Chitinophagales</taxon>
        <taxon>Chitinophagaceae</taxon>
        <taxon>Chitinophaga</taxon>
    </lineage>
</organism>
<dbReference type="EMBL" id="CP140154">
    <property type="protein sequence ID" value="WQG90335.1"/>
    <property type="molecule type" value="Genomic_DNA"/>
</dbReference>
<proteinExistence type="predicted"/>
<dbReference type="RefSeq" id="WP_072363381.1">
    <property type="nucleotide sequence ID" value="NZ_CBHWAX010000207.1"/>
</dbReference>
<sequence>MGKKLWYHSSCLLLFCILCTNSFAQVKPADFKYVDHILGYWRMPTKHSTFTELWVKKDDHTWEGKTHRITGRDSVEMDNMQLVRSGNELVFTIAAVADPKSGKPVPFKVTVLQSNGFVAENPACDYPQKIVYKWKKEDELDVHFKGVKEKTFSEIILEYKRK</sequence>
<feature type="chain" id="PRO_5012566315" evidence="1">
    <location>
        <begin position="25"/>
        <end position="162"/>
    </location>
</feature>
<evidence type="ECO:0000313" key="6">
    <source>
        <dbReference type="Proteomes" id="UP001326715"/>
    </source>
</evidence>
<evidence type="ECO:0000259" key="2">
    <source>
        <dbReference type="Pfam" id="PF19780"/>
    </source>
</evidence>
<dbReference type="AlphaFoldDB" id="A0A1K1RXK0"/>
<feature type="domain" description="DUF6265" evidence="2">
    <location>
        <begin position="37"/>
        <end position="145"/>
    </location>
</feature>
<dbReference type="Pfam" id="PF19780">
    <property type="entry name" value="DUF6265"/>
    <property type="match status" value="1"/>
</dbReference>
<reference evidence="3 5" key="1">
    <citation type="submission" date="2016-11" db="EMBL/GenBank/DDBJ databases">
        <authorList>
            <person name="Jaros S."/>
            <person name="Januszkiewicz K."/>
            <person name="Wedrychowicz H."/>
        </authorList>
    </citation>
    <scope>NUCLEOTIDE SEQUENCE [LARGE SCALE GENOMIC DNA]</scope>
    <source>
        <strain evidence="3 5">DSM 784</strain>
    </source>
</reference>
<feature type="signal peptide" evidence="1">
    <location>
        <begin position="1"/>
        <end position="24"/>
    </location>
</feature>
<name>A0A1K1RXK0_9BACT</name>
<evidence type="ECO:0000313" key="4">
    <source>
        <dbReference type="EMBL" id="WQG90335.1"/>
    </source>
</evidence>
<dbReference type="STRING" id="1004.SAMN05661012_04395"/>
<gene>
    <name evidence="3" type="ORF">SAMN05661012_04395</name>
    <name evidence="4" type="ORF">SR876_02415</name>
</gene>
<dbReference type="OrthoDB" id="5382295at2"/>